<organism evidence="4 5">
    <name type="scientific">Kineothrix alysoides</name>
    <dbReference type="NCBI Taxonomy" id="1469948"/>
    <lineage>
        <taxon>Bacteria</taxon>
        <taxon>Bacillati</taxon>
        <taxon>Bacillota</taxon>
        <taxon>Clostridia</taxon>
        <taxon>Lachnospirales</taxon>
        <taxon>Lachnospiraceae</taxon>
        <taxon>Kineothrix</taxon>
    </lineage>
</organism>
<feature type="transmembrane region" description="Helical" evidence="2">
    <location>
        <begin position="76"/>
        <end position="98"/>
    </location>
</feature>
<feature type="domain" description="DUF4236" evidence="3">
    <location>
        <begin position="3"/>
        <end position="57"/>
    </location>
</feature>
<keyword evidence="2" id="KW-1133">Transmembrane helix</keyword>
<keyword evidence="5" id="KW-1185">Reference proteome</keyword>
<reference evidence="4 5" key="1">
    <citation type="submission" date="2019-03" db="EMBL/GenBank/DDBJ databases">
        <title>Genomic Encyclopedia of Type Strains, Phase IV (KMG-IV): sequencing the most valuable type-strain genomes for metagenomic binning, comparative biology and taxonomic classification.</title>
        <authorList>
            <person name="Goeker M."/>
        </authorList>
    </citation>
    <scope>NUCLEOTIDE SEQUENCE [LARGE SCALE GENOMIC DNA]</scope>
    <source>
        <strain evidence="4 5">DSM 100556</strain>
    </source>
</reference>
<dbReference type="Proteomes" id="UP000295718">
    <property type="component" value="Unassembled WGS sequence"/>
</dbReference>
<evidence type="ECO:0000256" key="2">
    <source>
        <dbReference type="SAM" id="Phobius"/>
    </source>
</evidence>
<dbReference type="EMBL" id="SLUO01000008">
    <property type="protein sequence ID" value="TCL57553.1"/>
    <property type="molecule type" value="Genomic_DNA"/>
</dbReference>
<sequence length="104" mass="10746">MGFRFRKSIKIAPGLKLNINSKSVSVTGGIKGAHHTVSSTGKRTTSVGLPGTGLSYTTSSDGKSSKKKSSASDSGGCLTIILKLLGIILLIVIIFLLIRSSGII</sequence>
<protein>
    <submittedName>
        <fullName evidence="4">Uncharacterized protein DUF4236</fullName>
    </submittedName>
</protein>
<evidence type="ECO:0000313" key="5">
    <source>
        <dbReference type="Proteomes" id="UP000295718"/>
    </source>
</evidence>
<keyword evidence="2" id="KW-0812">Transmembrane</keyword>
<gene>
    <name evidence="4" type="ORF">EDD76_10888</name>
</gene>
<evidence type="ECO:0000256" key="1">
    <source>
        <dbReference type="SAM" id="MobiDB-lite"/>
    </source>
</evidence>
<dbReference type="AlphaFoldDB" id="A0A4R1QW37"/>
<name>A0A4R1QW37_9FIRM</name>
<keyword evidence="2" id="KW-0472">Membrane</keyword>
<proteinExistence type="predicted"/>
<dbReference type="InterPro" id="IPR025330">
    <property type="entry name" value="DUF4236"/>
</dbReference>
<evidence type="ECO:0000259" key="3">
    <source>
        <dbReference type="Pfam" id="PF14020"/>
    </source>
</evidence>
<accession>A0A4R1QW37</accession>
<dbReference type="OrthoDB" id="983149at2"/>
<dbReference type="RefSeq" id="WP_035315311.1">
    <property type="nucleotide sequence ID" value="NZ_JPNB01000001.1"/>
</dbReference>
<comment type="caution">
    <text evidence="4">The sequence shown here is derived from an EMBL/GenBank/DDBJ whole genome shotgun (WGS) entry which is preliminary data.</text>
</comment>
<evidence type="ECO:0000313" key="4">
    <source>
        <dbReference type="EMBL" id="TCL57553.1"/>
    </source>
</evidence>
<dbReference type="Pfam" id="PF14020">
    <property type="entry name" value="DUF4236"/>
    <property type="match status" value="1"/>
</dbReference>
<feature type="region of interest" description="Disordered" evidence="1">
    <location>
        <begin position="33"/>
        <end position="74"/>
    </location>
</feature>
<feature type="compositionally biased region" description="Polar residues" evidence="1">
    <location>
        <begin position="36"/>
        <end position="47"/>
    </location>
</feature>